<dbReference type="OrthoDB" id="5413827at2759"/>
<dbReference type="InterPro" id="IPR038883">
    <property type="entry name" value="AN11006-like"/>
</dbReference>
<evidence type="ECO:0008006" key="4">
    <source>
        <dbReference type="Google" id="ProtNLM"/>
    </source>
</evidence>
<dbReference type="AlphaFoldDB" id="A0A9P4IER2"/>
<organism evidence="2 3">
    <name type="scientific">Rhizodiscina lignyota</name>
    <dbReference type="NCBI Taxonomy" id="1504668"/>
    <lineage>
        <taxon>Eukaryota</taxon>
        <taxon>Fungi</taxon>
        <taxon>Dikarya</taxon>
        <taxon>Ascomycota</taxon>
        <taxon>Pezizomycotina</taxon>
        <taxon>Dothideomycetes</taxon>
        <taxon>Pleosporomycetidae</taxon>
        <taxon>Aulographales</taxon>
        <taxon>Rhizodiscinaceae</taxon>
        <taxon>Rhizodiscina</taxon>
    </lineage>
</organism>
<dbReference type="Proteomes" id="UP000799772">
    <property type="component" value="Unassembled WGS sequence"/>
</dbReference>
<evidence type="ECO:0000256" key="1">
    <source>
        <dbReference type="SAM" id="SignalP"/>
    </source>
</evidence>
<evidence type="ECO:0000313" key="3">
    <source>
        <dbReference type="Proteomes" id="UP000799772"/>
    </source>
</evidence>
<feature type="signal peptide" evidence="1">
    <location>
        <begin position="1"/>
        <end position="21"/>
    </location>
</feature>
<evidence type="ECO:0000313" key="2">
    <source>
        <dbReference type="EMBL" id="KAF2098658.1"/>
    </source>
</evidence>
<feature type="chain" id="PRO_5040189807" description="F-box domain-containing protein" evidence="1">
    <location>
        <begin position="22"/>
        <end position="286"/>
    </location>
</feature>
<proteinExistence type="predicted"/>
<dbReference type="PANTHER" id="PTHR42085:SF1">
    <property type="entry name" value="F-BOX DOMAIN-CONTAINING PROTEIN"/>
    <property type="match status" value="1"/>
</dbReference>
<sequence>MGWSESSLTSLAALIKSLTTATLDPHEDSPHDGNSRAASPFLSLPAELRIAIYDAYHPSSIIAARSIIGIMTDVTKTQGFLPSFSAGNDSLGAIFKLCHINRQIRNEVLHHFFASKTVAVKPDNLPRLIKVLPHQARNILSSIFLVAFPIYSRPDDPNHFHTRWETYYNADPRHCFRYQLKTEFPALKRLRVRLHHRACLRCDWVWGWHGVEPDMGKLLAGQGPAWLSKQYGVEEFALDKNGVYCKFCREGGDTAAQLEKLEGRIQERIAGCPPPRVDIWRLAGRW</sequence>
<keyword evidence="1" id="KW-0732">Signal</keyword>
<dbReference type="PANTHER" id="PTHR42085">
    <property type="entry name" value="F-BOX DOMAIN-CONTAINING PROTEIN"/>
    <property type="match status" value="1"/>
</dbReference>
<name>A0A9P4IER2_9PEZI</name>
<accession>A0A9P4IER2</accession>
<comment type="caution">
    <text evidence="2">The sequence shown here is derived from an EMBL/GenBank/DDBJ whole genome shotgun (WGS) entry which is preliminary data.</text>
</comment>
<protein>
    <recommendedName>
        <fullName evidence="4">F-box domain-containing protein</fullName>
    </recommendedName>
</protein>
<gene>
    <name evidence="2" type="ORF">NA57DRAFT_56309</name>
</gene>
<dbReference type="EMBL" id="ML978126">
    <property type="protein sequence ID" value="KAF2098658.1"/>
    <property type="molecule type" value="Genomic_DNA"/>
</dbReference>
<reference evidence="2" key="1">
    <citation type="journal article" date="2020" name="Stud. Mycol.">
        <title>101 Dothideomycetes genomes: a test case for predicting lifestyles and emergence of pathogens.</title>
        <authorList>
            <person name="Haridas S."/>
            <person name="Albert R."/>
            <person name="Binder M."/>
            <person name="Bloem J."/>
            <person name="Labutti K."/>
            <person name="Salamov A."/>
            <person name="Andreopoulos B."/>
            <person name="Baker S."/>
            <person name="Barry K."/>
            <person name="Bills G."/>
            <person name="Bluhm B."/>
            <person name="Cannon C."/>
            <person name="Castanera R."/>
            <person name="Culley D."/>
            <person name="Daum C."/>
            <person name="Ezra D."/>
            <person name="Gonzalez J."/>
            <person name="Henrissat B."/>
            <person name="Kuo A."/>
            <person name="Liang C."/>
            <person name="Lipzen A."/>
            <person name="Lutzoni F."/>
            <person name="Magnuson J."/>
            <person name="Mondo S."/>
            <person name="Nolan M."/>
            <person name="Ohm R."/>
            <person name="Pangilinan J."/>
            <person name="Park H.-J."/>
            <person name="Ramirez L."/>
            <person name="Alfaro M."/>
            <person name="Sun H."/>
            <person name="Tritt A."/>
            <person name="Yoshinaga Y."/>
            <person name="Zwiers L.-H."/>
            <person name="Turgeon B."/>
            <person name="Goodwin S."/>
            <person name="Spatafora J."/>
            <person name="Crous P."/>
            <person name="Grigoriev I."/>
        </authorList>
    </citation>
    <scope>NUCLEOTIDE SEQUENCE</scope>
    <source>
        <strain evidence="2">CBS 133067</strain>
    </source>
</reference>
<keyword evidence="3" id="KW-1185">Reference proteome</keyword>